<dbReference type="STRING" id="320771.Cflav_PD1516"/>
<evidence type="ECO:0000313" key="3">
    <source>
        <dbReference type="Proteomes" id="UP000003688"/>
    </source>
</evidence>
<evidence type="ECO:0000259" key="1">
    <source>
        <dbReference type="PROSITE" id="PS50056"/>
    </source>
</evidence>
<organism evidence="2 3">
    <name type="scientific">Pedosphaera parvula (strain Ellin514)</name>
    <dbReference type="NCBI Taxonomy" id="320771"/>
    <lineage>
        <taxon>Bacteria</taxon>
        <taxon>Pseudomonadati</taxon>
        <taxon>Verrucomicrobiota</taxon>
        <taxon>Pedosphaerae</taxon>
        <taxon>Pedosphaerales</taxon>
        <taxon>Pedosphaeraceae</taxon>
        <taxon>Pedosphaera</taxon>
    </lineage>
</organism>
<dbReference type="SUPFAM" id="SSF52799">
    <property type="entry name" value="(Phosphotyrosine protein) phosphatases II"/>
    <property type="match status" value="1"/>
</dbReference>
<gene>
    <name evidence="2" type="ORF">Cflav_PD1516</name>
</gene>
<reference evidence="2 3" key="1">
    <citation type="journal article" date="2011" name="J. Bacteriol.">
        <title>Genome sequence of 'Pedosphaera parvula' Ellin514, an aerobic Verrucomicrobial isolate from pasture soil.</title>
        <authorList>
            <person name="Kant R."/>
            <person name="van Passel M.W."/>
            <person name="Sangwan P."/>
            <person name="Palva A."/>
            <person name="Lucas S."/>
            <person name="Copeland A."/>
            <person name="Lapidus A."/>
            <person name="Glavina Del Rio T."/>
            <person name="Dalin E."/>
            <person name="Tice H."/>
            <person name="Bruce D."/>
            <person name="Goodwin L."/>
            <person name="Pitluck S."/>
            <person name="Chertkov O."/>
            <person name="Larimer F.W."/>
            <person name="Land M.L."/>
            <person name="Hauser L."/>
            <person name="Brettin T.S."/>
            <person name="Detter J.C."/>
            <person name="Han S."/>
            <person name="de Vos W.M."/>
            <person name="Janssen P.H."/>
            <person name="Smidt H."/>
        </authorList>
    </citation>
    <scope>NUCLEOTIDE SEQUENCE [LARGE SCALE GENOMIC DNA]</scope>
    <source>
        <strain evidence="2 3">Ellin514</strain>
    </source>
</reference>
<name>B9XNF6_PEDPL</name>
<dbReference type="InterPro" id="IPR000387">
    <property type="entry name" value="Tyr_Pase_dom"/>
</dbReference>
<evidence type="ECO:0000313" key="2">
    <source>
        <dbReference type="EMBL" id="EEF58615.1"/>
    </source>
</evidence>
<proteinExistence type="predicted"/>
<dbReference type="Gene3D" id="3.90.190.10">
    <property type="entry name" value="Protein tyrosine phosphatase superfamily"/>
    <property type="match status" value="1"/>
</dbReference>
<dbReference type="AlphaFoldDB" id="B9XNF6"/>
<protein>
    <submittedName>
        <fullName evidence="2">Dual specificity protein phosphatase</fullName>
    </submittedName>
</protein>
<dbReference type="Proteomes" id="UP000003688">
    <property type="component" value="Unassembled WGS sequence"/>
</dbReference>
<dbReference type="InterPro" id="IPR029021">
    <property type="entry name" value="Prot-tyrosine_phosphatase-like"/>
</dbReference>
<dbReference type="Pfam" id="PF22785">
    <property type="entry name" value="Tc-R-P"/>
    <property type="match status" value="1"/>
</dbReference>
<dbReference type="EMBL" id="ABOX02000040">
    <property type="protein sequence ID" value="EEF58615.1"/>
    <property type="molecule type" value="Genomic_DNA"/>
</dbReference>
<comment type="caution">
    <text evidence="2">The sequence shown here is derived from an EMBL/GenBank/DDBJ whole genome shotgun (WGS) entry which is preliminary data.</text>
</comment>
<sequence>MCSVLDRIDRSLADENPVFVHCWARRGRTGTVIGCHLMRHELATSENVISEISDLRRYMPSGRDSSHHTPEQIRMVRNWKKGF</sequence>
<keyword evidence="3" id="KW-1185">Reference proteome</keyword>
<feature type="domain" description="Tyrosine specific protein phosphatases" evidence="1">
    <location>
        <begin position="1"/>
        <end position="74"/>
    </location>
</feature>
<dbReference type="PROSITE" id="PS50056">
    <property type="entry name" value="TYR_PHOSPHATASE_2"/>
    <property type="match status" value="1"/>
</dbReference>
<accession>B9XNF6</accession>